<keyword evidence="10" id="KW-0413">Isomerase</keyword>
<dbReference type="InterPro" id="IPR032438">
    <property type="entry name" value="ERCC3_RAD25_C"/>
</dbReference>
<evidence type="ECO:0000256" key="6">
    <source>
        <dbReference type="ARBA" id="ARBA00022806"/>
    </source>
</evidence>
<dbReference type="PANTHER" id="PTHR11274">
    <property type="entry name" value="RAD25/XP-B DNA REPAIR HELICASE"/>
    <property type="match status" value="1"/>
</dbReference>
<proteinExistence type="inferred from homology"/>
<dbReference type="Pfam" id="PF13625">
    <property type="entry name" value="Helicase_C_3"/>
    <property type="match status" value="1"/>
</dbReference>
<evidence type="ECO:0000256" key="4">
    <source>
        <dbReference type="ARBA" id="ARBA00022763"/>
    </source>
</evidence>
<dbReference type="FunFam" id="3.40.50.300:FF:001213">
    <property type="entry name" value="DNA repair helicase RAD25"/>
    <property type="match status" value="1"/>
</dbReference>
<feature type="domain" description="Helicase C-terminal" evidence="17">
    <location>
        <begin position="636"/>
        <end position="806"/>
    </location>
</feature>
<evidence type="ECO:0000313" key="18">
    <source>
        <dbReference type="EMBL" id="KMZ87824.1"/>
    </source>
</evidence>
<dbReference type="PRINTS" id="PR00851">
    <property type="entry name" value="XRODRMPGMNTB"/>
</dbReference>
<dbReference type="Pfam" id="PF16203">
    <property type="entry name" value="ERCC3_RAD25_C"/>
    <property type="match status" value="1"/>
</dbReference>
<gene>
    <name evidence="18" type="ORF">PVBG_05075</name>
</gene>
<keyword evidence="7" id="KW-0067">ATP-binding</keyword>
<feature type="compositionally biased region" description="Polar residues" evidence="15">
    <location>
        <begin position="283"/>
        <end position="298"/>
    </location>
</feature>
<dbReference type="InterPro" id="IPR050615">
    <property type="entry name" value="ATP-dep_DNA_Helicase"/>
</dbReference>
<dbReference type="SMART" id="SM00490">
    <property type="entry name" value="HELICc"/>
    <property type="match status" value="1"/>
</dbReference>
<evidence type="ECO:0000256" key="12">
    <source>
        <dbReference type="ARBA" id="ARBA00034617"/>
    </source>
</evidence>
<evidence type="ECO:0000313" key="19">
    <source>
        <dbReference type="Proteomes" id="UP000053327"/>
    </source>
</evidence>
<dbReference type="GO" id="GO:0097550">
    <property type="term" value="C:transcription preinitiation complex"/>
    <property type="evidence" value="ECO:0007669"/>
    <property type="project" value="TreeGrafter"/>
</dbReference>
<comment type="subcellular location">
    <subcellularLocation>
        <location evidence="1">Nucleus</location>
    </subcellularLocation>
</comment>
<dbReference type="CDD" id="cd18029">
    <property type="entry name" value="DEXHc_XPB"/>
    <property type="match status" value="1"/>
</dbReference>
<keyword evidence="8" id="KW-0238">DNA-binding</keyword>
<dbReference type="InterPro" id="IPR006935">
    <property type="entry name" value="Helicase/UvrB_N"/>
</dbReference>
<feature type="region of interest" description="Disordered" evidence="15">
    <location>
        <begin position="827"/>
        <end position="853"/>
    </location>
</feature>
<dbReference type="PROSITE" id="PS51194">
    <property type="entry name" value="HELICASE_CTER"/>
    <property type="match status" value="1"/>
</dbReference>
<dbReference type="InterPro" id="IPR001650">
    <property type="entry name" value="Helicase_C-like"/>
</dbReference>
<evidence type="ECO:0000256" key="13">
    <source>
        <dbReference type="ARBA" id="ARBA00034808"/>
    </source>
</evidence>
<dbReference type="InterPro" id="IPR014001">
    <property type="entry name" value="Helicase_ATP-bd"/>
</dbReference>
<evidence type="ECO:0000256" key="14">
    <source>
        <dbReference type="ARBA" id="ARBA00048988"/>
    </source>
</evidence>
<feature type="region of interest" description="Disordered" evidence="15">
    <location>
        <begin position="252"/>
        <end position="308"/>
    </location>
</feature>
<dbReference type="FunFam" id="3.40.50.300:FF:000077">
    <property type="entry name" value="Probable DNA repair helicase RAD25"/>
    <property type="match status" value="1"/>
</dbReference>
<dbReference type="GO" id="GO:0006367">
    <property type="term" value="P:transcription initiation at RNA polymerase II promoter"/>
    <property type="evidence" value="ECO:0007669"/>
    <property type="project" value="InterPro"/>
</dbReference>
<evidence type="ECO:0000256" key="10">
    <source>
        <dbReference type="ARBA" id="ARBA00023235"/>
    </source>
</evidence>
<keyword evidence="3" id="KW-0547">Nucleotide-binding</keyword>
<dbReference type="Pfam" id="PF04851">
    <property type="entry name" value="ResIII"/>
    <property type="match status" value="1"/>
</dbReference>
<evidence type="ECO:0000256" key="7">
    <source>
        <dbReference type="ARBA" id="ARBA00022840"/>
    </source>
</evidence>
<dbReference type="InterPro" id="IPR032830">
    <property type="entry name" value="XPB/Ssl2_N"/>
</dbReference>
<comment type="similarity">
    <text evidence="2">Belongs to the helicase family. RAD25/XPB subfamily.</text>
</comment>
<feature type="compositionally biased region" description="Low complexity" evidence="15">
    <location>
        <begin position="263"/>
        <end position="279"/>
    </location>
</feature>
<evidence type="ECO:0000256" key="15">
    <source>
        <dbReference type="SAM" id="MobiDB-lite"/>
    </source>
</evidence>
<dbReference type="CDD" id="cd18789">
    <property type="entry name" value="SF2_C_XPB"/>
    <property type="match status" value="1"/>
</dbReference>
<dbReference type="EC" id="5.6.2.4" evidence="13"/>
<evidence type="ECO:0000259" key="17">
    <source>
        <dbReference type="PROSITE" id="PS51194"/>
    </source>
</evidence>
<sequence length="905" mass="103309">MEDSGEHSSTNSHKRGVNKRSDILNEDYYARIEKRRKLKAAKKMGEGEDGEFPQNVKSKLKEYYEMRFDKKVINLPFSTDSINIQQRGFHDYSKDMKLKKNHMNKPLWICSDGFIYLEMFNSCSKQASDFLITIAEPICRPELIHEFQLTIFSLYAAISVGITLDELLVNLDKFSKNFLPNELVQNITKSAESFGKAKLVLRENKYYIEATNKSELDYLLKNSIIKNARLYSSESSGDQRVKNMFSLGSNFQEGRSGQGGADSGAANSGASNSGASNSGTADRGTTNNGAANNRSNFLSEAGGDKKPKDTYVTYEAPVLDTTQLGFKISESEKQLMLEEKKNANENLNDKSATSAEVYSFEVNCDKIEEVKQEALQTMQRPLLMEYDFRRDKKNPNLICSLKSHVQIRYYQEKALRKMFSNGRSRSGIIVLPCGVGKTLTGITAASTIKKSSLFLTTSAVAVEQWKKQFEDFTNIHPRHIRILTSDYKFDLWPINEAGVLISTYTMLAYSGKRSEQSLKIVNDIRRREWGLLVFDEVQFAPAPSFRRINDIVKSHCKLGLTATLVREDLLIRDLQWIIGPKLYEANWVELQNKGFLAKALCKEIWCSMPSSFYKYYLKSNSFIKRRLYTCNPRKLMMCEYLIKYHEQNNDKIIVFSDNIFALLHIAKTLNKPFIYGKLSPIERIAIINKFKNDSTINTILLSKVGDNAIDIPIANVVIQISFNFASRRQEAQRLGRIIRPKNKANEKKNINDPDSFFYSLVSKDTIEMCYSDKRQRFLINQGYAYNVLSDNIVDFNKLNLVYKNKKIQENLLKCILASTDDGNNDEDDDLFDDPSYKKDAPKMGSKTNVVSSHGKKDDALKKVDSGGLLKLSANIDVTFSDKKKTSQKKFADKHILFRKFLNQNR</sequence>
<keyword evidence="9" id="KW-0234">DNA repair</keyword>
<protein>
    <recommendedName>
        <fullName evidence="13">DNA 3'-5' helicase</fullName>
        <ecNumber evidence="13">5.6.2.4</ecNumber>
    </recommendedName>
</protein>
<keyword evidence="5" id="KW-0378">Hydrolase</keyword>
<dbReference type="OrthoDB" id="10262986at2759"/>
<dbReference type="PROSITE" id="PS51192">
    <property type="entry name" value="HELICASE_ATP_BIND_1"/>
    <property type="match status" value="1"/>
</dbReference>
<keyword evidence="6 18" id="KW-0347">Helicase</keyword>
<feature type="domain" description="Helicase ATP-binding" evidence="16">
    <location>
        <begin position="418"/>
        <end position="582"/>
    </location>
</feature>
<evidence type="ECO:0000256" key="8">
    <source>
        <dbReference type="ARBA" id="ARBA00023125"/>
    </source>
</evidence>
<dbReference type="GO" id="GO:0003677">
    <property type="term" value="F:DNA binding"/>
    <property type="evidence" value="ECO:0007669"/>
    <property type="project" value="UniProtKB-KW"/>
</dbReference>
<evidence type="ECO:0000259" key="16">
    <source>
        <dbReference type="PROSITE" id="PS51192"/>
    </source>
</evidence>
<dbReference type="GO" id="GO:0016787">
    <property type="term" value="F:hydrolase activity"/>
    <property type="evidence" value="ECO:0007669"/>
    <property type="project" value="UniProtKB-KW"/>
</dbReference>
<dbReference type="GO" id="GO:0005675">
    <property type="term" value="C:transcription factor TFIIH holo complex"/>
    <property type="evidence" value="ECO:0007669"/>
    <property type="project" value="TreeGrafter"/>
</dbReference>
<evidence type="ECO:0000256" key="3">
    <source>
        <dbReference type="ARBA" id="ARBA00022741"/>
    </source>
</evidence>
<comment type="catalytic activity">
    <reaction evidence="14">
        <text>ATP + H2O = ADP + phosphate + H(+)</text>
        <dbReference type="Rhea" id="RHEA:13065"/>
        <dbReference type="ChEBI" id="CHEBI:15377"/>
        <dbReference type="ChEBI" id="CHEBI:15378"/>
        <dbReference type="ChEBI" id="CHEBI:30616"/>
        <dbReference type="ChEBI" id="CHEBI:43474"/>
        <dbReference type="ChEBI" id="CHEBI:456216"/>
        <dbReference type="EC" id="5.6.2.4"/>
    </reaction>
</comment>
<evidence type="ECO:0000256" key="1">
    <source>
        <dbReference type="ARBA" id="ARBA00004123"/>
    </source>
</evidence>
<dbReference type="Proteomes" id="UP000053327">
    <property type="component" value="Unassembled WGS sequence"/>
</dbReference>
<evidence type="ECO:0000256" key="11">
    <source>
        <dbReference type="ARBA" id="ARBA00023242"/>
    </source>
</evidence>
<keyword evidence="11" id="KW-0539">Nucleus</keyword>
<dbReference type="GO" id="GO:0006289">
    <property type="term" value="P:nucleotide-excision repair"/>
    <property type="evidence" value="ECO:0007669"/>
    <property type="project" value="InterPro"/>
</dbReference>
<comment type="catalytic activity">
    <reaction evidence="12">
        <text>Couples ATP hydrolysis with the unwinding of duplex DNA by translocating in the 3'-5' direction.</text>
        <dbReference type="EC" id="5.6.2.4"/>
    </reaction>
</comment>
<dbReference type="NCBIfam" id="TIGR00603">
    <property type="entry name" value="rad25"/>
    <property type="match status" value="1"/>
</dbReference>
<dbReference type="GO" id="GO:0043138">
    <property type="term" value="F:3'-5' DNA helicase activity"/>
    <property type="evidence" value="ECO:0007669"/>
    <property type="project" value="UniProtKB-EC"/>
</dbReference>
<dbReference type="Gene3D" id="3.40.50.300">
    <property type="entry name" value="P-loop containing nucleotide triphosphate hydrolases"/>
    <property type="match status" value="2"/>
</dbReference>
<dbReference type="GO" id="GO:0000112">
    <property type="term" value="C:nucleotide-excision repair factor 3 complex"/>
    <property type="evidence" value="ECO:0007669"/>
    <property type="project" value="TreeGrafter"/>
</dbReference>
<dbReference type="InterPro" id="IPR027417">
    <property type="entry name" value="P-loop_NTPase"/>
</dbReference>
<dbReference type="SUPFAM" id="SSF52540">
    <property type="entry name" value="P-loop containing nucleoside triphosphate hydrolases"/>
    <property type="match status" value="2"/>
</dbReference>
<keyword evidence="4" id="KW-0227">DNA damage</keyword>
<evidence type="ECO:0000256" key="2">
    <source>
        <dbReference type="ARBA" id="ARBA00006637"/>
    </source>
</evidence>
<evidence type="ECO:0000256" key="5">
    <source>
        <dbReference type="ARBA" id="ARBA00022801"/>
    </source>
</evidence>
<dbReference type="EMBL" id="KQ234786">
    <property type="protein sequence ID" value="KMZ87824.1"/>
    <property type="molecule type" value="Genomic_DNA"/>
</dbReference>
<dbReference type="GO" id="GO:0005524">
    <property type="term" value="F:ATP binding"/>
    <property type="evidence" value="ECO:0007669"/>
    <property type="project" value="UniProtKB-KW"/>
</dbReference>
<accession>A0A0J9SY94</accession>
<dbReference type="AlphaFoldDB" id="A0A0J9SY94"/>
<organism evidence="18 19">
    <name type="scientific">Plasmodium vivax (strain Brazil I)</name>
    <dbReference type="NCBI Taxonomy" id="1033975"/>
    <lineage>
        <taxon>Eukaryota</taxon>
        <taxon>Sar</taxon>
        <taxon>Alveolata</taxon>
        <taxon>Apicomplexa</taxon>
        <taxon>Aconoidasida</taxon>
        <taxon>Haemosporida</taxon>
        <taxon>Plasmodiidae</taxon>
        <taxon>Plasmodium</taxon>
        <taxon>Plasmodium (Plasmodium)</taxon>
    </lineage>
</organism>
<dbReference type="InterPro" id="IPR001161">
    <property type="entry name" value="XPB/Ssl2"/>
</dbReference>
<reference evidence="18 19" key="1">
    <citation type="submission" date="2011-08" db="EMBL/GenBank/DDBJ databases">
        <title>The Genome Sequence of Plasmodium vivax Brazil I.</title>
        <authorList>
            <consortium name="The Broad Institute Genome Sequencing Platform"/>
            <consortium name="The Broad Institute Genome Sequencing Center for Infectious Disease"/>
            <person name="Neafsey D."/>
            <person name="Carlton J."/>
            <person name="Barnwell J."/>
            <person name="Collins W."/>
            <person name="Escalante A."/>
            <person name="Mullikin J."/>
            <person name="Saul A."/>
            <person name="Guigo R."/>
            <person name="Camara F."/>
            <person name="Young S.K."/>
            <person name="Zeng Q."/>
            <person name="Gargeya S."/>
            <person name="Fitzgerald M."/>
            <person name="Haas B."/>
            <person name="Abouelleil A."/>
            <person name="Alvarado L."/>
            <person name="Arachchi H.M."/>
            <person name="Berlin A."/>
            <person name="Brown A."/>
            <person name="Chapman S.B."/>
            <person name="Chen Z."/>
            <person name="Dunbar C."/>
            <person name="Freedman E."/>
            <person name="Gearin G."/>
            <person name="Gellesch M."/>
            <person name="Goldberg J."/>
            <person name="Griggs A."/>
            <person name="Gujja S."/>
            <person name="Heiman D."/>
            <person name="Howarth C."/>
            <person name="Larson L."/>
            <person name="Lui A."/>
            <person name="MacDonald P.J.P."/>
            <person name="Montmayeur A."/>
            <person name="Murphy C."/>
            <person name="Neiman D."/>
            <person name="Pearson M."/>
            <person name="Priest M."/>
            <person name="Roberts A."/>
            <person name="Saif S."/>
            <person name="Shea T."/>
            <person name="Shenoy N."/>
            <person name="Sisk P."/>
            <person name="Stolte C."/>
            <person name="Sykes S."/>
            <person name="Wortman J."/>
            <person name="Nusbaum C."/>
            <person name="Birren B."/>
        </authorList>
    </citation>
    <scope>NUCLEOTIDE SEQUENCE [LARGE SCALE GENOMIC DNA]</scope>
    <source>
        <strain evidence="18 19">Brazil I</strain>
    </source>
</reference>
<name>A0A0J9SY94_PLAV1</name>
<dbReference type="PANTHER" id="PTHR11274:SF0">
    <property type="entry name" value="GENERAL TRANSCRIPTION AND DNA REPAIR FACTOR IIH HELICASE SUBUNIT XPB"/>
    <property type="match status" value="1"/>
</dbReference>
<evidence type="ECO:0000256" key="9">
    <source>
        <dbReference type="ARBA" id="ARBA00023204"/>
    </source>
</evidence>
<dbReference type="SMART" id="SM00487">
    <property type="entry name" value="DEXDc"/>
    <property type="match status" value="1"/>
</dbReference>